<feature type="compositionally biased region" description="Polar residues" evidence="1">
    <location>
        <begin position="185"/>
        <end position="195"/>
    </location>
</feature>
<accession>A0A9X1VJ12</accession>
<evidence type="ECO:0000256" key="1">
    <source>
        <dbReference type="SAM" id="MobiDB-lite"/>
    </source>
</evidence>
<dbReference type="AlphaFoldDB" id="A0A9X1VJ12"/>
<feature type="domain" description="DUF2231" evidence="3">
    <location>
        <begin position="7"/>
        <end position="141"/>
    </location>
</feature>
<dbReference type="Pfam" id="PF09990">
    <property type="entry name" value="DUF2231"/>
    <property type="match status" value="1"/>
</dbReference>
<name>A0A9X1VJ12_9BACT</name>
<feature type="compositionally biased region" description="Basic and acidic residues" evidence="1">
    <location>
        <begin position="164"/>
        <end position="182"/>
    </location>
</feature>
<reference evidence="4" key="1">
    <citation type="submission" date="2022-03" db="EMBL/GenBank/DDBJ databases">
        <title>Bacterial whole genome sequence for Hymenobacter sp. DH14.</title>
        <authorList>
            <person name="Le V."/>
        </authorList>
    </citation>
    <scope>NUCLEOTIDE SEQUENCE</scope>
    <source>
        <strain evidence="4">DH14</strain>
    </source>
</reference>
<keyword evidence="2" id="KW-1133">Transmembrane helix</keyword>
<dbReference type="Proteomes" id="UP001139193">
    <property type="component" value="Unassembled WGS sequence"/>
</dbReference>
<evidence type="ECO:0000256" key="2">
    <source>
        <dbReference type="SAM" id="Phobius"/>
    </source>
</evidence>
<feature type="region of interest" description="Disordered" evidence="1">
    <location>
        <begin position="147"/>
        <end position="275"/>
    </location>
</feature>
<keyword evidence="2" id="KW-0472">Membrane</keyword>
<feature type="region of interest" description="Disordered" evidence="1">
    <location>
        <begin position="342"/>
        <end position="388"/>
    </location>
</feature>
<feature type="transmembrane region" description="Helical" evidence="2">
    <location>
        <begin position="12"/>
        <end position="32"/>
    </location>
</feature>
<organism evidence="4 5">
    <name type="scientific">Hymenobacter cyanobacteriorum</name>
    <dbReference type="NCBI Taxonomy" id="2926463"/>
    <lineage>
        <taxon>Bacteria</taxon>
        <taxon>Pseudomonadati</taxon>
        <taxon>Bacteroidota</taxon>
        <taxon>Cytophagia</taxon>
        <taxon>Cytophagales</taxon>
        <taxon>Hymenobacteraceae</taxon>
        <taxon>Hymenobacter</taxon>
    </lineage>
</organism>
<dbReference type="EMBL" id="JALBGC010000006">
    <property type="protein sequence ID" value="MCI1189721.1"/>
    <property type="molecule type" value="Genomic_DNA"/>
</dbReference>
<evidence type="ECO:0000259" key="3">
    <source>
        <dbReference type="Pfam" id="PF09990"/>
    </source>
</evidence>
<gene>
    <name evidence="4" type="ORF">MON38_20045</name>
</gene>
<sequence length="388" mass="40811">MFSDFPNLHPLVVHLPIVLLLLSAGLQALNVYKDWPPVKWITMGVMAGGFLGALAASTIFHAMPMGLPPRAAAVFAAHEQFASYTLWLSGITLLLAGIGTFFKIERRAYEVLVLVSAVATAGVLSVAGHRGAQLVYVEGVGPQGRLVMKGHHDKGSEAPMPGMEVKEEGHEEGENADDHSENEPPASSGSPTSTEKPAATDMPGMNMGRESSPKKRSSPPARDPMGAMDMSSAQPAGQARPASRPNVAQKMPGMKMPAAPAAQPMPKGMGRQTRPTPMEAMPGMADMPGMSKPPAGAKKPTKAKLGGVGMSGMGNMADMPGMKASAPKQPNQPMPAMGNMKDMPGMEKGQAMPAAGTMPGMSMPANPMDKFRFEDNNPARNKPKTDKQ</sequence>
<dbReference type="RefSeq" id="WP_241937935.1">
    <property type="nucleotide sequence ID" value="NZ_JALBGC010000006.1"/>
</dbReference>
<feature type="compositionally biased region" description="Basic and acidic residues" evidence="1">
    <location>
        <begin position="369"/>
        <end position="388"/>
    </location>
</feature>
<feature type="transmembrane region" description="Helical" evidence="2">
    <location>
        <begin position="44"/>
        <end position="64"/>
    </location>
</feature>
<feature type="compositionally biased region" description="Low complexity" evidence="1">
    <location>
        <begin position="248"/>
        <end position="270"/>
    </location>
</feature>
<feature type="transmembrane region" description="Helical" evidence="2">
    <location>
        <begin position="109"/>
        <end position="128"/>
    </location>
</feature>
<feature type="transmembrane region" description="Helical" evidence="2">
    <location>
        <begin position="84"/>
        <end position="102"/>
    </location>
</feature>
<protein>
    <recommendedName>
        <fullName evidence="3">DUF2231 domain-containing protein</fullName>
    </recommendedName>
</protein>
<keyword evidence="2" id="KW-0812">Transmembrane</keyword>
<evidence type="ECO:0000313" key="5">
    <source>
        <dbReference type="Proteomes" id="UP001139193"/>
    </source>
</evidence>
<comment type="caution">
    <text evidence="4">The sequence shown here is derived from an EMBL/GenBank/DDBJ whole genome shotgun (WGS) entry which is preliminary data.</text>
</comment>
<keyword evidence="5" id="KW-1185">Reference proteome</keyword>
<proteinExistence type="predicted"/>
<dbReference type="InterPro" id="IPR019251">
    <property type="entry name" value="DUF2231_TM"/>
</dbReference>
<evidence type="ECO:0000313" key="4">
    <source>
        <dbReference type="EMBL" id="MCI1189721.1"/>
    </source>
</evidence>